<evidence type="ECO:0000259" key="2">
    <source>
        <dbReference type="Pfam" id="PF04167"/>
    </source>
</evidence>
<organism evidence="3 4">
    <name type="scientific">Hamadaea flava</name>
    <dbReference type="NCBI Taxonomy" id="1742688"/>
    <lineage>
        <taxon>Bacteria</taxon>
        <taxon>Bacillati</taxon>
        <taxon>Actinomycetota</taxon>
        <taxon>Actinomycetes</taxon>
        <taxon>Micromonosporales</taxon>
        <taxon>Micromonosporaceae</taxon>
        <taxon>Hamadaea</taxon>
    </lineage>
</organism>
<dbReference type="EMBL" id="JBHSAY010000005">
    <property type="protein sequence ID" value="MFC4130880.1"/>
    <property type="molecule type" value="Genomic_DNA"/>
</dbReference>
<feature type="domain" description="DUF402" evidence="2">
    <location>
        <begin position="53"/>
        <end position="184"/>
    </location>
</feature>
<sequence>MRFEPGRVVLHRHFQGSRLGLLKTAVVLADDDRGLLLWVPRGAPMLDRKAVDGRGLRAMPFAEWLVTETKLWEMTWRGPAILKVLPPGEDYSVWLFRAEDGRFRGWYVNLEEAGVRWDDGAVAGVDIVDQDLDIWVEPDRSWSWKDEEEFAERLAYPSDYWVADGDAVREVGLRVVKRIEAGEFPFDTSLLGLTGDPMWTGASTVAAGWDRPRAY</sequence>
<dbReference type="SUPFAM" id="SSF159234">
    <property type="entry name" value="FomD-like"/>
    <property type="match status" value="1"/>
</dbReference>
<dbReference type="PANTHER" id="PTHR39159">
    <property type="match status" value="1"/>
</dbReference>
<evidence type="ECO:0000256" key="1">
    <source>
        <dbReference type="ARBA" id="ARBA00022801"/>
    </source>
</evidence>
<gene>
    <name evidence="3" type="ORF">ACFOZ4_09730</name>
</gene>
<dbReference type="Pfam" id="PF04167">
    <property type="entry name" value="DUF402"/>
    <property type="match status" value="1"/>
</dbReference>
<accession>A0ABV8LKQ6</accession>
<keyword evidence="1" id="KW-0378">Hydrolase</keyword>
<evidence type="ECO:0000313" key="4">
    <source>
        <dbReference type="Proteomes" id="UP001595816"/>
    </source>
</evidence>
<dbReference type="InterPro" id="IPR007295">
    <property type="entry name" value="DUF402"/>
</dbReference>
<keyword evidence="4" id="KW-1185">Reference proteome</keyword>
<reference evidence="4" key="1">
    <citation type="journal article" date="2019" name="Int. J. Syst. Evol. Microbiol.">
        <title>The Global Catalogue of Microorganisms (GCM) 10K type strain sequencing project: providing services to taxonomists for standard genome sequencing and annotation.</title>
        <authorList>
            <consortium name="The Broad Institute Genomics Platform"/>
            <consortium name="The Broad Institute Genome Sequencing Center for Infectious Disease"/>
            <person name="Wu L."/>
            <person name="Ma J."/>
        </authorList>
    </citation>
    <scope>NUCLEOTIDE SEQUENCE [LARGE SCALE GENOMIC DNA]</scope>
    <source>
        <strain evidence="4">CGMCC 4.7289</strain>
    </source>
</reference>
<protein>
    <submittedName>
        <fullName evidence="3">DUF402 domain-containing protein</fullName>
    </submittedName>
</protein>
<name>A0ABV8LKQ6_9ACTN</name>
<dbReference type="PANTHER" id="PTHR39159:SF1">
    <property type="entry name" value="UPF0374 PROTEIN YGAC"/>
    <property type="match status" value="1"/>
</dbReference>
<dbReference type="Gene3D" id="2.40.380.10">
    <property type="entry name" value="FomD-like"/>
    <property type="match status" value="1"/>
</dbReference>
<proteinExistence type="predicted"/>
<dbReference type="InterPro" id="IPR050212">
    <property type="entry name" value="Ntdp-like"/>
</dbReference>
<dbReference type="RefSeq" id="WP_253757030.1">
    <property type="nucleotide sequence ID" value="NZ_JAMZDZ010000001.1"/>
</dbReference>
<evidence type="ECO:0000313" key="3">
    <source>
        <dbReference type="EMBL" id="MFC4130880.1"/>
    </source>
</evidence>
<dbReference type="Proteomes" id="UP001595816">
    <property type="component" value="Unassembled WGS sequence"/>
</dbReference>
<comment type="caution">
    <text evidence="3">The sequence shown here is derived from an EMBL/GenBank/DDBJ whole genome shotgun (WGS) entry which is preliminary data.</text>
</comment>
<dbReference type="InterPro" id="IPR035930">
    <property type="entry name" value="FomD-like_sf"/>
</dbReference>